<dbReference type="PATRIC" id="fig|28037.214.peg.974"/>
<protein>
    <submittedName>
        <fullName evidence="4">Galactosyl transferase</fullName>
        <ecNumber evidence="4">2.4.1.166</ecNumber>
    </submittedName>
</protein>
<evidence type="ECO:0000313" key="5">
    <source>
        <dbReference type="Proteomes" id="UP000033716"/>
    </source>
</evidence>
<name>A0A0F2DLL1_STROR</name>
<dbReference type="InterPro" id="IPR001173">
    <property type="entry name" value="Glyco_trans_2-like"/>
</dbReference>
<sequence>MMGEKISVIVPVYNVEAYLEKCVESILKQTYTNLEILLVNDGSTDTSGELCDQLAQRDQRIRVIHKENGGLSDARNRGIDEASSDLIGFIDSDDYIDEDMYETLYRQMLESNADLSMCGHYDVYHQIPEKQVAAIQTWELSPQEAIKMVMEAKILSVTAVNKLYKKELFEHLRFEIGKIAEDAFIMIALIHHCRKVVATNEKKYYYVHRENSITTQKFSLKFLNVIEAYEQNADIIRENYPELADVATMRLNWAYFYVLDRLLVDADFKDRVLEDRLIAYLKKNTKNIFSDSRFTRARKVSFLALCLSRKLYTKILLAQTKS</sequence>
<keyword evidence="2 4" id="KW-0808">Transferase</keyword>
<dbReference type="SUPFAM" id="SSF53448">
    <property type="entry name" value="Nucleotide-diphospho-sugar transferases"/>
    <property type="match status" value="1"/>
</dbReference>
<evidence type="ECO:0000256" key="1">
    <source>
        <dbReference type="ARBA" id="ARBA00022676"/>
    </source>
</evidence>
<gene>
    <name evidence="4" type="primary">cps23FU</name>
    <name evidence="4" type="ORF">TZ92_00971</name>
</gene>
<dbReference type="AlphaFoldDB" id="A0A0F2DLL1"/>
<reference evidence="4 5" key="1">
    <citation type="submission" date="2015-02" db="EMBL/GenBank/DDBJ databases">
        <title>Evolution of amylase-binding proteins of oral streptococcal species.</title>
        <authorList>
            <person name="Haase E.M."/>
        </authorList>
    </citation>
    <scope>NUCLEOTIDE SEQUENCE [LARGE SCALE GENOMIC DNA]</scope>
    <source>
        <strain evidence="4 5">SK141</strain>
    </source>
</reference>
<keyword evidence="1 4" id="KW-0328">Glycosyltransferase</keyword>
<organism evidence="4 5">
    <name type="scientific">Streptococcus oralis subsp. oralis</name>
    <dbReference type="NCBI Taxonomy" id="1891914"/>
    <lineage>
        <taxon>Bacteria</taxon>
        <taxon>Bacillati</taxon>
        <taxon>Bacillota</taxon>
        <taxon>Bacilli</taxon>
        <taxon>Lactobacillales</taxon>
        <taxon>Streptococcaceae</taxon>
        <taxon>Streptococcus</taxon>
    </lineage>
</organism>
<dbReference type="InterPro" id="IPR029044">
    <property type="entry name" value="Nucleotide-diphossugar_trans"/>
</dbReference>
<feature type="domain" description="Glycosyltransferase 2-like" evidence="3">
    <location>
        <begin position="7"/>
        <end position="172"/>
    </location>
</feature>
<dbReference type="Pfam" id="PF00535">
    <property type="entry name" value="Glycos_transf_2"/>
    <property type="match status" value="1"/>
</dbReference>
<dbReference type="CDD" id="cd00761">
    <property type="entry name" value="Glyco_tranf_GTA_type"/>
    <property type="match status" value="1"/>
</dbReference>
<dbReference type="GO" id="GO:0047234">
    <property type="term" value="F:raffinose-raffinose alpha-galactotransferase activity"/>
    <property type="evidence" value="ECO:0007669"/>
    <property type="project" value="UniProtKB-EC"/>
</dbReference>
<dbReference type="EC" id="2.4.1.166" evidence="4"/>
<dbReference type="Proteomes" id="UP000033716">
    <property type="component" value="Unassembled WGS sequence"/>
</dbReference>
<proteinExistence type="predicted"/>
<evidence type="ECO:0000313" key="4">
    <source>
        <dbReference type="EMBL" id="KJQ70446.1"/>
    </source>
</evidence>
<dbReference type="EMBL" id="JYGR01000005">
    <property type="protein sequence ID" value="KJQ70446.1"/>
    <property type="molecule type" value="Genomic_DNA"/>
</dbReference>
<dbReference type="PANTHER" id="PTHR22916">
    <property type="entry name" value="GLYCOSYLTRANSFERASE"/>
    <property type="match status" value="1"/>
</dbReference>
<comment type="caution">
    <text evidence="4">The sequence shown here is derived from an EMBL/GenBank/DDBJ whole genome shotgun (WGS) entry which is preliminary data.</text>
</comment>
<dbReference type="Gene3D" id="3.90.550.10">
    <property type="entry name" value="Spore Coat Polysaccharide Biosynthesis Protein SpsA, Chain A"/>
    <property type="match status" value="1"/>
</dbReference>
<accession>A0A0F2DLL1</accession>
<evidence type="ECO:0000256" key="2">
    <source>
        <dbReference type="ARBA" id="ARBA00022679"/>
    </source>
</evidence>
<dbReference type="PANTHER" id="PTHR22916:SF51">
    <property type="entry name" value="GLYCOSYLTRANSFERASE EPSH-RELATED"/>
    <property type="match status" value="1"/>
</dbReference>
<evidence type="ECO:0000259" key="3">
    <source>
        <dbReference type="Pfam" id="PF00535"/>
    </source>
</evidence>
<dbReference type="RefSeq" id="WP_198921208.1">
    <property type="nucleotide sequence ID" value="NZ_JYGO01000002.1"/>
</dbReference>